<name>A0A0P0YTB3_9ENTR</name>
<dbReference type="InterPro" id="IPR017853">
    <property type="entry name" value="GH"/>
</dbReference>
<dbReference type="AlphaFoldDB" id="A0A0P0YTB3"/>
<proteinExistence type="predicted"/>
<gene>
    <name evidence="2" type="primary">wcuC</name>
</gene>
<dbReference type="PANTHER" id="PTHR12631:SF10">
    <property type="entry name" value="BETA-XYLOSIDASE-LIKE PROTEIN-RELATED"/>
    <property type="match status" value="1"/>
</dbReference>
<reference evidence="2" key="2">
    <citation type="journal article" date="2015" name="Sci. Rep.">
        <title>Genetic analysis of capsular polysaccharide synthesis gene clusters in 79 capsular types of Klebsiella spp.</title>
        <authorList>
            <person name="Pan Y.J."/>
            <person name="Lin T.L."/>
            <person name="Chen C.T."/>
            <person name="Chen Y.Y."/>
            <person name="Hsieh P.F."/>
            <person name="Hsu C.R."/>
            <person name="Wu M.C."/>
            <person name="Wang J.T."/>
        </authorList>
    </citation>
    <scope>NUCLEOTIDE SEQUENCE</scope>
    <source>
        <strain evidence="2">264</strain>
    </source>
</reference>
<accession>A0A0P0YTB3</accession>
<organism evidence="2">
    <name type="scientific">Klebsiella sp. 264(1)</name>
    <dbReference type="NCBI Taxonomy" id="1497835"/>
    <lineage>
        <taxon>Bacteria</taxon>
        <taxon>Pseudomonadati</taxon>
        <taxon>Pseudomonadota</taxon>
        <taxon>Gammaproteobacteria</taxon>
        <taxon>Enterobacterales</taxon>
        <taxon>Enterobacteriaceae</taxon>
        <taxon>Klebsiella/Raoultella group</taxon>
        <taxon>Klebsiella</taxon>
    </lineage>
</organism>
<dbReference type="Gene3D" id="3.20.20.80">
    <property type="entry name" value="Glycosidases"/>
    <property type="match status" value="1"/>
</dbReference>
<dbReference type="EMBL" id="AB924603">
    <property type="protein sequence ID" value="BAT24250.1"/>
    <property type="molecule type" value="Genomic_DNA"/>
</dbReference>
<reference evidence="2" key="1">
    <citation type="submission" date="2014-04" db="EMBL/GenBank/DDBJ databases">
        <authorList>
            <person name="Harrison E."/>
        </authorList>
    </citation>
    <scope>NUCLEOTIDE SEQUENCE</scope>
    <source>
        <strain evidence="2">264</strain>
    </source>
</reference>
<evidence type="ECO:0000259" key="1">
    <source>
        <dbReference type="Pfam" id="PF11790"/>
    </source>
</evidence>
<dbReference type="InterPro" id="IPR051923">
    <property type="entry name" value="Glycosyl_Hydrolase_39"/>
</dbReference>
<dbReference type="SUPFAM" id="SSF51445">
    <property type="entry name" value="(Trans)glycosidases"/>
    <property type="match status" value="1"/>
</dbReference>
<dbReference type="GO" id="GO:0004553">
    <property type="term" value="F:hydrolase activity, hydrolyzing O-glycosyl compounds"/>
    <property type="evidence" value="ECO:0007669"/>
    <property type="project" value="TreeGrafter"/>
</dbReference>
<feature type="domain" description="Asl1-like glycosyl hydrolase catalytic" evidence="1">
    <location>
        <begin position="175"/>
        <end position="329"/>
    </location>
</feature>
<protein>
    <submittedName>
        <fullName evidence="2">Glycosyl hydrolase</fullName>
    </submittedName>
</protein>
<keyword evidence="2" id="KW-0378">Hydrolase</keyword>
<dbReference type="Pfam" id="PF11790">
    <property type="entry name" value="Glyco_hydro_cc"/>
    <property type="match status" value="1"/>
</dbReference>
<dbReference type="PANTHER" id="PTHR12631">
    <property type="entry name" value="ALPHA-L-IDURONIDASE"/>
    <property type="match status" value="1"/>
</dbReference>
<sequence length="357" mass="41411">MYFGVFMIQFKSIKHSANVGYICMSFFYAVFFSFILPSASAEAFDLESPPQFIVGVGTHPLSYNEEPEDFVKLLKKYNIKSFRFDYPWNMVEKEKGVYHPASDKLDAIINLASENGIKPLIILDYGNQLYGIKKPISKDELHHFLNYVDWTVNHFKHLNPIYEVWNEWSLGKPRSYWESNASAELYFQLVKSVSFQIKKNNVKPILIAGSFCPTFPSQVVWARKLINLGIMNYVDGISIHPYNDWLKPMDSPIQSLNKINDMAQSLSSIAGKNVDIYITEYGIPDGKNAKLSQQEIYQFAKSYYTEARRNKHIRGVWWYDFINDGNDRKNAEHNFGVLNNDLSEKPISQLFRQDLKK</sequence>
<evidence type="ECO:0000313" key="2">
    <source>
        <dbReference type="EMBL" id="BAT24250.1"/>
    </source>
</evidence>
<dbReference type="InterPro" id="IPR024655">
    <property type="entry name" value="Asl1_glyco_hydro_catalytic"/>
</dbReference>